<dbReference type="InterPro" id="IPR001091">
    <property type="entry name" value="RM_Methyltransferase"/>
</dbReference>
<evidence type="ECO:0000256" key="2">
    <source>
        <dbReference type="ARBA" id="ARBA00022603"/>
    </source>
</evidence>
<evidence type="ECO:0000259" key="6">
    <source>
        <dbReference type="Pfam" id="PF01555"/>
    </source>
</evidence>
<feature type="compositionally biased region" description="Basic and acidic residues" evidence="5">
    <location>
        <begin position="392"/>
        <end position="403"/>
    </location>
</feature>
<dbReference type="PROSITE" id="PS00092">
    <property type="entry name" value="N6_MTASE"/>
    <property type="match status" value="1"/>
</dbReference>
<dbReference type="PANTHER" id="PTHR13370:SF3">
    <property type="entry name" value="TRNA (GUANINE(10)-N2)-METHYLTRANSFERASE HOMOLOG"/>
    <property type="match status" value="1"/>
</dbReference>
<feature type="region of interest" description="Disordered" evidence="5">
    <location>
        <begin position="374"/>
        <end position="409"/>
    </location>
</feature>
<dbReference type="InterPro" id="IPR002052">
    <property type="entry name" value="DNA_methylase_N6_adenine_CS"/>
</dbReference>
<keyword evidence="2" id="KW-0489">Methyltransferase</keyword>
<keyword evidence="3" id="KW-0808">Transferase</keyword>
<evidence type="ECO:0000256" key="1">
    <source>
        <dbReference type="ARBA" id="ARBA00006594"/>
    </source>
</evidence>
<evidence type="ECO:0000313" key="7">
    <source>
        <dbReference type="EMBL" id="MFD2321316.1"/>
    </source>
</evidence>
<dbReference type="InterPro" id="IPR029063">
    <property type="entry name" value="SAM-dependent_MTases_sf"/>
</dbReference>
<dbReference type="EMBL" id="JBHUIG010000026">
    <property type="protein sequence ID" value="MFD2321316.1"/>
    <property type="molecule type" value="Genomic_DNA"/>
</dbReference>
<name>A0ABW5EUQ5_9BURK</name>
<feature type="region of interest" description="Disordered" evidence="5">
    <location>
        <begin position="271"/>
        <end position="305"/>
    </location>
</feature>
<organism evidence="7 8">
    <name type="scientific">Delftia deserti</name>
    <dbReference type="NCBI Taxonomy" id="1651218"/>
    <lineage>
        <taxon>Bacteria</taxon>
        <taxon>Pseudomonadati</taxon>
        <taxon>Pseudomonadota</taxon>
        <taxon>Betaproteobacteria</taxon>
        <taxon>Burkholderiales</taxon>
        <taxon>Comamonadaceae</taxon>
        <taxon>Delftia</taxon>
    </lineage>
</organism>
<dbReference type="EC" id="2.1.1.-" evidence="4"/>
<reference evidence="8" key="1">
    <citation type="journal article" date="2019" name="Int. J. Syst. Evol. Microbiol.">
        <title>The Global Catalogue of Microorganisms (GCM) 10K type strain sequencing project: providing services to taxonomists for standard genome sequencing and annotation.</title>
        <authorList>
            <consortium name="The Broad Institute Genomics Platform"/>
            <consortium name="The Broad Institute Genome Sequencing Center for Infectious Disease"/>
            <person name="Wu L."/>
            <person name="Ma J."/>
        </authorList>
    </citation>
    <scope>NUCLEOTIDE SEQUENCE [LARGE SCALE GENOMIC DNA]</scope>
    <source>
        <strain evidence="8">CCUG 62793</strain>
    </source>
</reference>
<dbReference type="Proteomes" id="UP001597287">
    <property type="component" value="Unassembled WGS sequence"/>
</dbReference>
<comment type="similarity">
    <text evidence="1 4">Belongs to the N(4)/N(6)-methyltransferase family.</text>
</comment>
<dbReference type="CDD" id="cd02440">
    <property type="entry name" value="AdoMet_MTases"/>
    <property type="match status" value="1"/>
</dbReference>
<sequence length="409" mass="43303">MQYQLEHGDCLEVLRTLADSSVDAIVTDPPYGLSFMGKRWDYDVPDVEVWTECLRVLKPGGHLLAFAGTRTQHRMAVRIEDAGFEIRDMIAWVYGSGFPKSHNGPWGGTALKPALEPISVARKPLAGTVAANVSAHGTGGLNIDGCRVGMSAEDAAYIGERIVGFNATKSIGGNGAYSGGETMDRAASYDATKGRWPANLIHDGSKEVLAGFPQSTSGAMKSSTQRAAQDEPGSVCYGTLGGAVSSVDVPASSGSAARFFYCAKASRADRNAGLASGSNPAVGTGATMREREDADWPARNGNHHPTVKPTDLMAYLCRLVTPPGGLVLDPFMGSGSTGKACMREGFRFLGIEREAEYLAIARARIEHEARRHGALAAEPLPPETIAAAPAPPERHAPRPEPEPAQRGLF</sequence>
<evidence type="ECO:0000313" key="8">
    <source>
        <dbReference type="Proteomes" id="UP001597287"/>
    </source>
</evidence>
<evidence type="ECO:0000256" key="5">
    <source>
        <dbReference type="SAM" id="MobiDB-lite"/>
    </source>
</evidence>
<dbReference type="PANTHER" id="PTHR13370">
    <property type="entry name" value="RNA METHYLASE-RELATED"/>
    <property type="match status" value="1"/>
</dbReference>
<protein>
    <recommendedName>
        <fullName evidence="4">Methyltransferase</fullName>
        <ecNumber evidence="4">2.1.1.-</ecNumber>
    </recommendedName>
</protein>
<evidence type="ECO:0000256" key="3">
    <source>
        <dbReference type="ARBA" id="ARBA00022679"/>
    </source>
</evidence>
<proteinExistence type="inferred from homology"/>
<dbReference type="Pfam" id="PF01555">
    <property type="entry name" value="N6_N4_Mtase"/>
    <property type="match status" value="1"/>
</dbReference>
<feature type="domain" description="DNA methylase N-4/N-6" evidence="6">
    <location>
        <begin position="22"/>
        <end position="361"/>
    </location>
</feature>
<accession>A0ABW5EUQ5</accession>
<dbReference type="RefSeq" id="WP_312374877.1">
    <property type="nucleotide sequence ID" value="NZ_JBHSIH010000001.1"/>
</dbReference>
<feature type="compositionally biased region" description="Low complexity" evidence="5">
    <location>
        <begin position="374"/>
        <end position="388"/>
    </location>
</feature>
<evidence type="ECO:0000256" key="4">
    <source>
        <dbReference type="RuleBase" id="RU362026"/>
    </source>
</evidence>
<dbReference type="InterPro" id="IPR002941">
    <property type="entry name" value="DNA_methylase_N4/N6"/>
</dbReference>
<keyword evidence="8" id="KW-1185">Reference proteome</keyword>
<dbReference type="SUPFAM" id="SSF53335">
    <property type="entry name" value="S-adenosyl-L-methionine-dependent methyltransferases"/>
    <property type="match status" value="1"/>
</dbReference>
<gene>
    <name evidence="7" type="ORF">ACFSPV_21710</name>
</gene>
<dbReference type="Gene3D" id="3.40.50.150">
    <property type="entry name" value="Vaccinia Virus protein VP39"/>
    <property type="match status" value="1"/>
</dbReference>
<dbReference type="PRINTS" id="PR00508">
    <property type="entry name" value="S21N4MTFRASE"/>
</dbReference>
<comment type="caution">
    <text evidence="7">The sequence shown here is derived from an EMBL/GenBank/DDBJ whole genome shotgun (WGS) entry which is preliminary data.</text>
</comment>